<organism evidence="2 3">
    <name type="scientific">Phreatobacter stygius</name>
    <dbReference type="NCBI Taxonomy" id="1940610"/>
    <lineage>
        <taxon>Bacteria</taxon>
        <taxon>Pseudomonadati</taxon>
        <taxon>Pseudomonadota</taxon>
        <taxon>Alphaproteobacteria</taxon>
        <taxon>Hyphomicrobiales</taxon>
        <taxon>Phreatobacteraceae</taxon>
        <taxon>Phreatobacter</taxon>
    </lineage>
</organism>
<evidence type="ECO:0000313" key="3">
    <source>
        <dbReference type="Proteomes" id="UP000298781"/>
    </source>
</evidence>
<feature type="signal peptide" evidence="1">
    <location>
        <begin position="1"/>
        <end position="16"/>
    </location>
</feature>
<evidence type="ECO:0000256" key="1">
    <source>
        <dbReference type="SAM" id="SignalP"/>
    </source>
</evidence>
<evidence type="ECO:0000313" key="2">
    <source>
        <dbReference type="EMBL" id="QCI65484.1"/>
    </source>
</evidence>
<keyword evidence="3" id="KW-1185">Reference proteome</keyword>
<dbReference type="Proteomes" id="UP000298781">
    <property type="component" value="Chromosome"/>
</dbReference>
<dbReference type="AlphaFoldDB" id="A0A4D7AUU5"/>
<proteinExistence type="predicted"/>
<protein>
    <submittedName>
        <fullName evidence="2">Uncharacterized protein</fullName>
    </submittedName>
</protein>
<accession>A0A4D7AUU5</accession>
<reference evidence="2 3" key="1">
    <citation type="submission" date="2019-04" db="EMBL/GenBank/DDBJ databases">
        <title>Phreatobacter aquaticus sp. nov.</title>
        <authorList>
            <person name="Choi A."/>
        </authorList>
    </citation>
    <scope>NUCLEOTIDE SEQUENCE [LARGE SCALE GENOMIC DNA]</scope>
    <source>
        <strain evidence="2 3">KCTC 52518</strain>
    </source>
</reference>
<dbReference type="RefSeq" id="WP_136960931.1">
    <property type="nucleotide sequence ID" value="NZ_CP039690.1"/>
</dbReference>
<sequence length="413" mass="45722">MIRTLFAGLLALTAWAFETGARAQDAGAGDLLRRHASAGTLAQGEAELTGRTQDTQTVAALGMVKFARAVETLGQGLHRHGLRPPRSGSIPILRLPVPENANPEPLTYDKLRAIYVRFLADLTAAEAVLARLPDGSVRLPLDLNAIRLDLNGDGQASADEALGRIIARVGMIGQSRAEPDSPPWEVGFDRADMIWLRGYSRLLSAFLEFALAYDWHETYDGAAHLLFQGAADPSGPRAAPEPLRDPIIGGDAGQLGDLIALVHLVRWPLAEPERLVKARDHLKAVIALSRQSWKEVLAETDDDQEWLPGPKQRNTAFPGLEVTQERLDGWQAALTEFEAVLDGKLLLPHWRYRQGIDFRAFFEQPRPFDLVLWGTGHAALPYLKDGPQITRQSWAQWQRVFSGQFLTYAIWFN</sequence>
<name>A0A4D7AUU5_9HYPH</name>
<dbReference type="EMBL" id="CP039690">
    <property type="protein sequence ID" value="QCI65484.1"/>
    <property type="molecule type" value="Genomic_DNA"/>
</dbReference>
<feature type="chain" id="PRO_5020444145" evidence="1">
    <location>
        <begin position="17"/>
        <end position="413"/>
    </location>
</feature>
<dbReference type="KEGG" id="pstg:E8M01_15490"/>
<dbReference type="OrthoDB" id="9815249at2"/>
<gene>
    <name evidence="2" type="ORF">E8M01_15490</name>
</gene>
<keyword evidence="1" id="KW-0732">Signal</keyword>